<dbReference type="AlphaFoldDB" id="A0A259TWN0"/>
<dbReference type="InterPro" id="IPR036138">
    <property type="entry name" value="PBP_dimer_sf"/>
</dbReference>
<evidence type="ECO:0000256" key="7">
    <source>
        <dbReference type="ARBA" id="ARBA00022692"/>
    </source>
</evidence>
<keyword evidence="3" id="KW-1003">Cell membrane</keyword>
<keyword evidence="12 14" id="KW-0472">Membrane</keyword>
<dbReference type="GO" id="GO:0009002">
    <property type="term" value="F:serine-type D-Ala-D-Ala carboxypeptidase activity"/>
    <property type="evidence" value="ECO:0007669"/>
    <property type="project" value="InterPro"/>
</dbReference>
<dbReference type="SUPFAM" id="SSF56601">
    <property type="entry name" value="beta-lactamase/transpeptidase-like"/>
    <property type="match status" value="1"/>
</dbReference>
<comment type="caution">
    <text evidence="17">The sequence shown here is derived from an EMBL/GenBank/DDBJ whole genome shotgun (WGS) entry which is preliminary data.</text>
</comment>
<evidence type="ECO:0000313" key="18">
    <source>
        <dbReference type="Proteomes" id="UP000216446"/>
    </source>
</evidence>
<feature type="domain" description="Penicillin-binding protein dimerisation" evidence="16">
    <location>
        <begin position="60"/>
        <end position="225"/>
    </location>
</feature>
<dbReference type="SUPFAM" id="SSF56519">
    <property type="entry name" value="Penicillin binding protein dimerisation domain"/>
    <property type="match status" value="1"/>
</dbReference>
<keyword evidence="18" id="KW-1185">Reference proteome</keyword>
<organism evidence="17 18">
    <name type="scientific">Rubricoccus marinus</name>
    <dbReference type="NCBI Taxonomy" id="716817"/>
    <lineage>
        <taxon>Bacteria</taxon>
        <taxon>Pseudomonadati</taxon>
        <taxon>Rhodothermota</taxon>
        <taxon>Rhodothermia</taxon>
        <taxon>Rhodothermales</taxon>
        <taxon>Rubricoccaceae</taxon>
        <taxon>Rubricoccus</taxon>
    </lineage>
</organism>
<evidence type="ECO:0000256" key="4">
    <source>
        <dbReference type="ARBA" id="ARBA00022519"/>
    </source>
</evidence>
<evidence type="ECO:0000256" key="1">
    <source>
        <dbReference type="ARBA" id="ARBA00004167"/>
    </source>
</evidence>
<name>A0A259TWN0_9BACT</name>
<proteinExistence type="predicted"/>
<sequence>MSVVAATSHEDARLRARVFTIAVLVLVSFLGARLVQMQLVDRAEYLTEAEGNAIEEKIVRPARGYVFDRNGILLVDNEATLAVTVSARYFDVSKLPLVSELSGVPLAQLKRKYEEIFARSGYQTAVLLDNVPFAALARLRENQYRLPGIGFREDQQRRYHSEARLSHVLGYVKEIDAEGLDDMREQGYRLGDKVGISGIEAEYEPVLRGRVGREYKLVNVHGMEVQAYEGGSEDVQPESGVGLKLTVDARVQALAESLFVDKRGGAVMIDVKTGGIISMVSAPDYDPTALAGRMTQADVDYLYRNPEKPLFNRATQAGMLPPGSTWKPFMSAVALQEGMISEDTELYCGGGYMLGRFFRCHGGSHGNISVRRAIQVSCNTFFFRLMNDTFETPDGPKRMNLEMWGDWANRFGFGTLAPLDLPNQDPGLIPDSSYFNDRWGRGGWGPGFTVNLGIGQGNMGATPLQLARYTAAVANGGTLVTPHLVLEQIDPETGQSRTPQHPRARTIPMEPRNLEVVREGMRLVATAGTARRSQILASRDGRFPEIPIAGKTGTAENPRGKDHAVFIAFAPYDDPQVAVGVIVENAGYGSQTAGPISSLMIEQYFRGEVAPERIGMIRSVQSFKSVGRI</sequence>
<dbReference type="InterPro" id="IPR017790">
    <property type="entry name" value="Penicillin-binding_protein_2"/>
</dbReference>
<evidence type="ECO:0000259" key="16">
    <source>
        <dbReference type="Pfam" id="PF03717"/>
    </source>
</evidence>
<evidence type="ECO:0000256" key="5">
    <source>
        <dbReference type="ARBA" id="ARBA00022645"/>
    </source>
</evidence>
<dbReference type="Proteomes" id="UP000216446">
    <property type="component" value="Unassembled WGS sequence"/>
</dbReference>
<dbReference type="PANTHER" id="PTHR30627">
    <property type="entry name" value="PEPTIDOGLYCAN D,D-TRANSPEPTIDASE"/>
    <property type="match status" value="1"/>
</dbReference>
<feature type="domain" description="Penicillin-binding protein transpeptidase" evidence="15">
    <location>
        <begin position="264"/>
        <end position="597"/>
    </location>
</feature>
<dbReference type="Gene3D" id="3.90.1310.10">
    <property type="entry name" value="Penicillin-binding protein 2a (Domain 2)"/>
    <property type="match status" value="1"/>
</dbReference>
<dbReference type="Pfam" id="PF03717">
    <property type="entry name" value="PBP_dimer"/>
    <property type="match status" value="1"/>
</dbReference>
<protein>
    <submittedName>
        <fullName evidence="17">Penicillin-binding protein 2</fullName>
    </submittedName>
</protein>
<evidence type="ECO:0000256" key="10">
    <source>
        <dbReference type="ARBA" id="ARBA00022984"/>
    </source>
</evidence>
<dbReference type="InterPro" id="IPR001460">
    <property type="entry name" value="PCN-bd_Tpept"/>
</dbReference>
<dbReference type="GO" id="GO:0009252">
    <property type="term" value="P:peptidoglycan biosynthetic process"/>
    <property type="evidence" value="ECO:0007669"/>
    <property type="project" value="UniProtKB-KW"/>
</dbReference>
<keyword evidence="13" id="KW-0961">Cell wall biogenesis/degradation</keyword>
<keyword evidence="4" id="KW-0997">Cell inner membrane</keyword>
<dbReference type="NCBIfam" id="TIGR03423">
    <property type="entry name" value="pbp2_mrdA"/>
    <property type="match status" value="1"/>
</dbReference>
<keyword evidence="9" id="KW-0133">Cell shape</keyword>
<evidence type="ECO:0000256" key="11">
    <source>
        <dbReference type="ARBA" id="ARBA00022989"/>
    </source>
</evidence>
<evidence type="ECO:0000256" key="8">
    <source>
        <dbReference type="ARBA" id="ARBA00022801"/>
    </source>
</evidence>
<keyword evidence="7 14" id="KW-0812">Transmembrane</keyword>
<dbReference type="GO" id="GO:0008658">
    <property type="term" value="F:penicillin binding"/>
    <property type="evidence" value="ECO:0007669"/>
    <property type="project" value="InterPro"/>
</dbReference>
<dbReference type="InParanoid" id="A0A259TWN0"/>
<evidence type="ECO:0000256" key="6">
    <source>
        <dbReference type="ARBA" id="ARBA00022670"/>
    </source>
</evidence>
<dbReference type="EMBL" id="MQWB01000001">
    <property type="protein sequence ID" value="OZC02165.1"/>
    <property type="molecule type" value="Genomic_DNA"/>
</dbReference>
<dbReference type="GO" id="GO:0006508">
    <property type="term" value="P:proteolysis"/>
    <property type="evidence" value="ECO:0007669"/>
    <property type="project" value="UniProtKB-KW"/>
</dbReference>
<reference evidence="17 18" key="1">
    <citation type="submission" date="2016-11" db="EMBL/GenBank/DDBJ databases">
        <title>Study of marine rhodopsin-containing bacteria.</title>
        <authorList>
            <person name="Yoshizawa S."/>
            <person name="Kumagai Y."/>
            <person name="Kogure K."/>
        </authorList>
    </citation>
    <scope>NUCLEOTIDE SEQUENCE [LARGE SCALE GENOMIC DNA]</scope>
    <source>
        <strain evidence="17 18">SG-29</strain>
    </source>
</reference>
<comment type="subcellular location">
    <subcellularLocation>
        <location evidence="2">Cell membrane</location>
    </subcellularLocation>
    <subcellularLocation>
        <location evidence="1">Membrane</location>
        <topology evidence="1">Single-pass membrane protein</topology>
    </subcellularLocation>
</comment>
<evidence type="ECO:0000256" key="3">
    <source>
        <dbReference type="ARBA" id="ARBA00022475"/>
    </source>
</evidence>
<dbReference type="GO" id="GO:0071972">
    <property type="term" value="F:peptidoglycan L,D-transpeptidase activity"/>
    <property type="evidence" value="ECO:0007669"/>
    <property type="project" value="TreeGrafter"/>
</dbReference>
<evidence type="ECO:0000256" key="12">
    <source>
        <dbReference type="ARBA" id="ARBA00023136"/>
    </source>
</evidence>
<keyword evidence="5" id="KW-0121">Carboxypeptidase</keyword>
<dbReference type="InterPro" id="IPR050515">
    <property type="entry name" value="Beta-lactam/transpept"/>
</dbReference>
<gene>
    <name evidence="17" type="ORF">BSZ36_03685</name>
</gene>
<keyword evidence="8" id="KW-0378">Hydrolase</keyword>
<dbReference type="FunCoup" id="A0A259TWN0">
    <property type="interactions" value="280"/>
</dbReference>
<keyword evidence="10" id="KW-0573">Peptidoglycan synthesis</keyword>
<feature type="transmembrane region" description="Helical" evidence="14">
    <location>
        <begin position="16"/>
        <end position="35"/>
    </location>
</feature>
<evidence type="ECO:0000256" key="14">
    <source>
        <dbReference type="SAM" id="Phobius"/>
    </source>
</evidence>
<keyword evidence="6" id="KW-0645">Protease</keyword>
<dbReference type="GO" id="GO:0005886">
    <property type="term" value="C:plasma membrane"/>
    <property type="evidence" value="ECO:0007669"/>
    <property type="project" value="UniProtKB-SubCell"/>
</dbReference>
<evidence type="ECO:0000256" key="13">
    <source>
        <dbReference type="ARBA" id="ARBA00023316"/>
    </source>
</evidence>
<evidence type="ECO:0000313" key="17">
    <source>
        <dbReference type="EMBL" id="OZC02165.1"/>
    </source>
</evidence>
<evidence type="ECO:0000256" key="9">
    <source>
        <dbReference type="ARBA" id="ARBA00022960"/>
    </source>
</evidence>
<accession>A0A259TWN0</accession>
<dbReference type="GO" id="GO:0008360">
    <property type="term" value="P:regulation of cell shape"/>
    <property type="evidence" value="ECO:0007669"/>
    <property type="project" value="UniProtKB-KW"/>
</dbReference>
<dbReference type="RefSeq" id="WP_179271004.1">
    <property type="nucleotide sequence ID" value="NZ_MQWB01000001.1"/>
</dbReference>
<dbReference type="InterPro" id="IPR012338">
    <property type="entry name" value="Beta-lactam/transpept-like"/>
</dbReference>
<dbReference type="Gene3D" id="3.40.710.10">
    <property type="entry name" value="DD-peptidase/beta-lactamase superfamily"/>
    <property type="match status" value="1"/>
</dbReference>
<dbReference type="Pfam" id="PF00905">
    <property type="entry name" value="Transpeptidase"/>
    <property type="match status" value="1"/>
</dbReference>
<evidence type="ECO:0000256" key="2">
    <source>
        <dbReference type="ARBA" id="ARBA00004236"/>
    </source>
</evidence>
<dbReference type="Gene3D" id="3.30.1390.30">
    <property type="entry name" value="Penicillin-binding protein 2a, domain 3"/>
    <property type="match status" value="1"/>
</dbReference>
<dbReference type="PANTHER" id="PTHR30627:SF2">
    <property type="entry name" value="PEPTIDOGLYCAN D,D-TRANSPEPTIDASE MRDA"/>
    <property type="match status" value="1"/>
</dbReference>
<keyword evidence="11 14" id="KW-1133">Transmembrane helix</keyword>
<evidence type="ECO:0000259" key="15">
    <source>
        <dbReference type="Pfam" id="PF00905"/>
    </source>
</evidence>
<dbReference type="GO" id="GO:0071555">
    <property type="term" value="P:cell wall organization"/>
    <property type="evidence" value="ECO:0007669"/>
    <property type="project" value="UniProtKB-KW"/>
</dbReference>
<dbReference type="InterPro" id="IPR005311">
    <property type="entry name" value="PBP_dimer"/>
</dbReference>